<sequence length="98" mass="11041">MGIRKSKWIALLLCVFDGFLDGHKFYEGKTLMGILYFFTAGFLFVGVVLDFIALLFKPDPYFCLTKKAVTIQCVCFFGTLYGLNPNANSSYHLSRSCS</sequence>
<keyword evidence="2 5" id="KW-0812">Transmembrane</keyword>
<evidence type="ECO:0000256" key="4">
    <source>
        <dbReference type="ARBA" id="ARBA00023136"/>
    </source>
</evidence>
<comment type="subcellular location">
    <subcellularLocation>
        <location evidence="1">Membrane</location>
        <topology evidence="1">Multi-pass membrane protein</topology>
    </subcellularLocation>
</comment>
<evidence type="ECO:0000256" key="5">
    <source>
        <dbReference type="SAM" id="Phobius"/>
    </source>
</evidence>
<evidence type="ECO:0000259" key="6">
    <source>
        <dbReference type="Pfam" id="PF05154"/>
    </source>
</evidence>
<organism evidence="7 8">
    <name type="scientific">Paenibacillus donghaensis</name>
    <dbReference type="NCBI Taxonomy" id="414771"/>
    <lineage>
        <taxon>Bacteria</taxon>
        <taxon>Bacillati</taxon>
        <taxon>Bacillota</taxon>
        <taxon>Bacilli</taxon>
        <taxon>Bacillales</taxon>
        <taxon>Paenibacillaceae</taxon>
        <taxon>Paenibacillus</taxon>
    </lineage>
</organism>
<dbReference type="OrthoDB" id="2004788at2"/>
<proteinExistence type="predicted"/>
<evidence type="ECO:0000313" key="8">
    <source>
        <dbReference type="Proteomes" id="UP000249890"/>
    </source>
</evidence>
<dbReference type="AlphaFoldDB" id="A0A2Z2KKY7"/>
<keyword evidence="3 5" id="KW-1133">Transmembrane helix</keyword>
<protein>
    <recommendedName>
        <fullName evidence="6">TM2 domain-containing protein</fullName>
    </recommendedName>
</protein>
<keyword evidence="8" id="KW-1185">Reference proteome</keyword>
<dbReference type="Pfam" id="PF05154">
    <property type="entry name" value="TM2"/>
    <property type="match status" value="1"/>
</dbReference>
<dbReference type="Proteomes" id="UP000249890">
    <property type="component" value="Chromosome"/>
</dbReference>
<feature type="transmembrane region" description="Helical" evidence="5">
    <location>
        <begin position="32"/>
        <end position="56"/>
    </location>
</feature>
<gene>
    <name evidence="7" type="ORF">B9T62_21205</name>
</gene>
<dbReference type="GO" id="GO:0016020">
    <property type="term" value="C:membrane"/>
    <property type="evidence" value="ECO:0007669"/>
    <property type="project" value="UniProtKB-SubCell"/>
</dbReference>
<evidence type="ECO:0000313" key="7">
    <source>
        <dbReference type="EMBL" id="ASA23099.1"/>
    </source>
</evidence>
<reference evidence="7 8" key="1">
    <citation type="submission" date="2017-06" db="EMBL/GenBank/DDBJ databases">
        <title>Complete genome sequence of Paenibacillus donghaensis KCTC 13049T isolated from East Sea sediment, South Korea.</title>
        <authorList>
            <person name="Jung B.K."/>
            <person name="Hong S.-J."/>
            <person name="Shin J.-H."/>
        </authorList>
    </citation>
    <scope>NUCLEOTIDE SEQUENCE [LARGE SCALE GENOMIC DNA]</scope>
    <source>
        <strain evidence="7 8">KCTC 13049</strain>
    </source>
</reference>
<evidence type="ECO:0000256" key="2">
    <source>
        <dbReference type="ARBA" id="ARBA00022692"/>
    </source>
</evidence>
<feature type="domain" description="TM2" evidence="6">
    <location>
        <begin position="4"/>
        <end position="52"/>
    </location>
</feature>
<dbReference type="InterPro" id="IPR007829">
    <property type="entry name" value="TM2"/>
</dbReference>
<keyword evidence="4 5" id="KW-0472">Membrane</keyword>
<accession>A0A2Z2KKY7</accession>
<evidence type="ECO:0000256" key="1">
    <source>
        <dbReference type="ARBA" id="ARBA00004141"/>
    </source>
</evidence>
<dbReference type="EMBL" id="CP021780">
    <property type="protein sequence ID" value="ASA23099.1"/>
    <property type="molecule type" value="Genomic_DNA"/>
</dbReference>
<name>A0A2Z2KKY7_9BACL</name>
<evidence type="ECO:0000256" key="3">
    <source>
        <dbReference type="ARBA" id="ARBA00022989"/>
    </source>
</evidence>
<dbReference type="KEGG" id="pdh:B9T62_21205"/>